<dbReference type="PRINTS" id="PR00315">
    <property type="entry name" value="ELONGATNFCT"/>
</dbReference>
<dbReference type="InterPro" id="IPR035647">
    <property type="entry name" value="EFG_III/V"/>
</dbReference>
<dbReference type="Pfam" id="PF16658">
    <property type="entry name" value="RF3_C"/>
    <property type="match status" value="1"/>
</dbReference>
<keyword evidence="5 8" id="KW-0648">Protein biosynthesis</keyword>
<feature type="binding site" evidence="8">
    <location>
        <begin position="170"/>
        <end position="173"/>
    </location>
    <ligand>
        <name>GTP</name>
        <dbReference type="ChEBI" id="CHEBI:37565"/>
    </ligand>
</feature>
<proteinExistence type="inferred from homology"/>
<dbReference type="PANTHER" id="PTHR43556:SF2">
    <property type="entry name" value="PEPTIDE CHAIN RELEASE FACTOR RF3"/>
    <property type="match status" value="1"/>
</dbReference>
<protein>
    <recommendedName>
        <fullName evidence="7 8">Peptide chain release factor 3</fullName>
        <shortName evidence="8">RF-3</shortName>
    </recommendedName>
</protein>
<organism evidence="10 11">
    <name type="scientific">Zymomonas mobilis</name>
    <dbReference type="NCBI Taxonomy" id="542"/>
    <lineage>
        <taxon>Bacteria</taxon>
        <taxon>Pseudomonadati</taxon>
        <taxon>Pseudomonadota</taxon>
        <taxon>Alphaproteobacteria</taxon>
        <taxon>Sphingomonadales</taxon>
        <taxon>Zymomonadaceae</taxon>
        <taxon>Zymomonas</taxon>
    </lineage>
</organism>
<dbReference type="InterPro" id="IPR031157">
    <property type="entry name" value="G_TR_CS"/>
</dbReference>
<dbReference type="InterPro" id="IPR027417">
    <property type="entry name" value="P-loop_NTPase"/>
</dbReference>
<accession>A0A542W0R7</accession>
<keyword evidence="3 8" id="KW-0963">Cytoplasm</keyword>
<evidence type="ECO:0000256" key="8">
    <source>
        <dbReference type="HAMAP-Rule" id="MF_00072"/>
    </source>
</evidence>
<dbReference type="InterPro" id="IPR038467">
    <property type="entry name" value="RF3_dom_3_sf"/>
</dbReference>
<dbReference type="Gene3D" id="3.30.70.3280">
    <property type="entry name" value="Peptide chain release factor 3, domain III"/>
    <property type="match status" value="1"/>
</dbReference>
<evidence type="ECO:0000256" key="2">
    <source>
        <dbReference type="ARBA" id="ARBA00009978"/>
    </source>
</evidence>
<keyword evidence="6 8" id="KW-0342">GTP-binding</keyword>
<dbReference type="GO" id="GO:0005525">
    <property type="term" value="F:GTP binding"/>
    <property type="evidence" value="ECO:0007669"/>
    <property type="project" value="UniProtKB-UniRule"/>
</dbReference>
<dbReference type="InterPro" id="IPR032090">
    <property type="entry name" value="RF3_C"/>
</dbReference>
<dbReference type="InterPro" id="IPR004548">
    <property type="entry name" value="PrfC"/>
</dbReference>
<evidence type="ECO:0000256" key="5">
    <source>
        <dbReference type="ARBA" id="ARBA00022917"/>
    </source>
</evidence>
<feature type="binding site" evidence="8">
    <location>
        <begin position="116"/>
        <end position="120"/>
    </location>
    <ligand>
        <name>GTP</name>
        <dbReference type="ChEBI" id="CHEBI:37565"/>
    </ligand>
</feature>
<dbReference type="EMBL" id="VFOF01000001">
    <property type="protein sequence ID" value="TQL17182.1"/>
    <property type="molecule type" value="Genomic_DNA"/>
</dbReference>
<dbReference type="SUPFAM" id="SSF54980">
    <property type="entry name" value="EF-G C-terminal domain-like"/>
    <property type="match status" value="1"/>
</dbReference>
<dbReference type="NCBIfam" id="TIGR00503">
    <property type="entry name" value="prfC"/>
    <property type="match status" value="1"/>
</dbReference>
<dbReference type="Gene3D" id="3.40.50.300">
    <property type="entry name" value="P-loop containing nucleotide triphosphate hydrolases"/>
    <property type="match status" value="1"/>
</dbReference>
<keyword evidence="4 8" id="KW-0547">Nucleotide-binding</keyword>
<sequence>MRQRLGDQAVLTLLSLKTTVFLTGFFLNSGFMTAHSSRPDRRTFAIISHPDAGKTTLTEKLLYFGGAIHLAGEVKARGDNRRARSDWMKIEQQRGISVTSSVMTFEYEGLTFNLLDTPGHEDFSEDTYRTLTAVDSAVMVIDAARGIEAQTRKLFEVCRLRSVPIITFINKVDREGRPIFELLDEIADQLALDISPMVWPVGMGGLFEGLYDIENKKLLKPSNEDNHAFRGDETVISGLDDPKLETLISENARNSLKEEVELAEVGYAEFDEKAYQSGDLTPVYFGSALKDFGVEQLISAIARHAPGPRTQPAEPEPINPDDPSVNGFIFKVQANMNPAHRDRVAFMRLCSGRFRRGMKLNQIGTGKAISIHSPILFFAQNREVADEAFPGDIIGIPNHGTLRVGDTLSENNQGLTFTGLPDFAPEILRRVVLSDPTKSKQLRKALDDMAEEGIIRVFHPVIGSQWIIGVVGQLQLEVFISRLDAEYRVAATLEPSPWQTARWLACDDPKMLADFIATHQSSIAEDRDKAPIFMAKDGWELNYVSERHSAIRFLATRERR</sequence>
<evidence type="ECO:0000256" key="3">
    <source>
        <dbReference type="ARBA" id="ARBA00022490"/>
    </source>
</evidence>
<dbReference type="FunFam" id="3.30.70.3280:FF:000001">
    <property type="entry name" value="Peptide chain release factor 3"/>
    <property type="match status" value="1"/>
</dbReference>
<gene>
    <name evidence="8" type="primary">prfC</name>
    <name evidence="10" type="ORF">FBY58_0749</name>
</gene>
<dbReference type="InterPro" id="IPR053905">
    <property type="entry name" value="EF-G-like_DII"/>
</dbReference>
<dbReference type="InterPro" id="IPR009000">
    <property type="entry name" value="Transl_B-barrel_sf"/>
</dbReference>
<dbReference type="Proteomes" id="UP000316887">
    <property type="component" value="Unassembled WGS sequence"/>
</dbReference>
<evidence type="ECO:0000256" key="1">
    <source>
        <dbReference type="ARBA" id="ARBA00004496"/>
    </source>
</evidence>
<comment type="similarity">
    <text evidence="2 8">Belongs to the TRAFAC class translation factor GTPase superfamily. Classic translation factor GTPase family. PrfC subfamily.</text>
</comment>
<dbReference type="GO" id="GO:0003924">
    <property type="term" value="F:GTPase activity"/>
    <property type="evidence" value="ECO:0007669"/>
    <property type="project" value="InterPro"/>
</dbReference>
<dbReference type="Pfam" id="PF22042">
    <property type="entry name" value="EF-G_D2"/>
    <property type="match status" value="1"/>
</dbReference>
<dbReference type="InterPro" id="IPR041732">
    <property type="entry name" value="RF3_GTP-bd"/>
</dbReference>
<dbReference type="GO" id="GO:0006449">
    <property type="term" value="P:regulation of translational termination"/>
    <property type="evidence" value="ECO:0007669"/>
    <property type="project" value="UniProtKB-UniRule"/>
</dbReference>
<dbReference type="GO" id="GO:0016150">
    <property type="term" value="F:translation release factor activity, codon nonspecific"/>
    <property type="evidence" value="ECO:0007669"/>
    <property type="project" value="TreeGrafter"/>
</dbReference>
<evidence type="ECO:0000313" key="10">
    <source>
        <dbReference type="EMBL" id="TQL17182.1"/>
    </source>
</evidence>
<dbReference type="NCBIfam" id="TIGR00231">
    <property type="entry name" value="small_GTP"/>
    <property type="match status" value="1"/>
</dbReference>
<dbReference type="Gene3D" id="2.40.30.10">
    <property type="entry name" value="Translation factors"/>
    <property type="match status" value="1"/>
</dbReference>
<dbReference type="SUPFAM" id="SSF50447">
    <property type="entry name" value="Translation proteins"/>
    <property type="match status" value="1"/>
</dbReference>
<dbReference type="AlphaFoldDB" id="A0A542W0R7"/>
<comment type="subcellular location">
    <subcellularLocation>
        <location evidence="1 8">Cytoplasm</location>
    </subcellularLocation>
</comment>
<dbReference type="CDD" id="cd04169">
    <property type="entry name" value="RF3"/>
    <property type="match status" value="1"/>
</dbReference>
<reference evidence="10 11" key="1">
    <citation type="submission" date="2019-06" db="EMBL/GenBank/DDBJ databases">
        <title>Genome sequencing of Zymomonas mobilis strains for genetic engineering and biofuel applications.</title>
        <authorList>
            <person name="Teravest M."/>
        </authorList>
    </citation>
    <scope>NUCLEOTIDE SEQUENCE [LARGE SCALE GENOMIC DNA]</scope>
    <source>
        <strain evidence="10 11">AN0101</strain>
    </source>
</reference>
<dbReference type="Pfam" id="PF00009">
    <property type="entry name" value="GTP_EFTU"/>
    <property type="match status" value="1"/>
</dbReference>
<evidence type="ECO:0000259" key="9">
    <source>
        <dbReference type="PROSITE" id="PS51722"/>
    </source>
</evidence>
<dbReference type="SUPFAM" id="SSF52540">
    <property type="entry name" value="P-loop containing nucleoside triphosphate hydrolases"/>
    <property type="match status" value="1"/>
</dbReference>
<dbReference type="GO" id="GO:0005829">
    <property type="term" value="C:cytosol"/>
    <property type="evidence" value="ECO:0007669"/>
    <property type="project" value="TreeGrafter"/>
</dbReference>
<comment type="function">
    <text evidence="8">Increases the formation of ribosomal termination complexes and stimulates activities of RF-1 and RF-2. It binds guanine nucleotides and has strong preference for UGA stop codons. It may interact directly with the ribosome. The stimulation of RF-1 and RF-2 is significantly reduced by GTP and GDP, but not by GMP.</text>
</comment>
<feature type="domain" description="Tr-type G" evidence="9">
    <location>
        <begin position="39"/>
        <end position="309"/>
    </location>
</feature>
<dbReference type="PANTHER" id="PTHR43556">
    <property type="entry name" value="PEPTIDE CHAIN RELEASE FACTOR RF3"/>
    <property type="match status" value="1"/>
</dbReference>
<dbReference type="InterPro" id="IPR000795">
    <property type="entry name" value="T_Tr_GTP-bd_dom"/>
</dbReference>
<dbReference type="NCBIfam" id="NF001964">
    <property type="entry name" value="PRK00741.1"/>
    <property type="match status" value="1"/>
</dbReference>
<dbReference type="GO" id="GO:0016149">
    <property type="term" value="F:translation release factor activity, codon specific"/>
    <property type="evidence" value="ECO:0007669"/>
    <property type="project" value="UniProtKB-UniRule"/>
</dbReference>
<evidence type="ECO:0000256" key="4">
    <source>
        <dbReference type="ARBA" id="ARBA00022741"/>
    </source>
</evidence>
<dbReference type="GO" id="GO:0097216">
    <property type="term" value="F:guanosine tetraphosphate binding"/>
    <property type="evidence" value="ECO:0007669"/>
    <property type="project" value="UniProtKB-ARBA"/>
</dbReference>
<evidence type="ECO:0000256" key="7">
    <source>
        <dbReference type="ARBA" id="ARBA00073639"/>
    </source>
</evidence>
<comment type="caution">
    <text evidence="10">The sequence shown here is derived from an EMBL/GenBank/DDBJ whole genome shotgun (WGS) entry which is preliminary data.</text>
</comment>
<feature type="binding site" evidence="8">
    <location>
        <begin position="48"/>
        <end position="55"/>
    </location>
    <ligand>
        <name>GTP</name>
        <dbReference type="ChEBI" id="CHEBI:37565"/>
    </ligand>
</feature>
<dbReference type="FunFam" id="3.40.50.300:FF:000542">
    <property type="entry name" value="Peptide chain release factor 3"/>
    <property type="match status" value="1"/>
</dbReference>
<name>A0A542W0R7_ZYMMB</name>
<dbReference type="InterPro" id="IPR005225">
    <property type="entry name" value="Small_GTP-bd"/>
</dbReference>
<dbReference type="PROSITE" id="PS00301">
    <property type="entry name" value="G_TR_1"/>
    <property type="match status" value="1"/>
</dbReference>
<dbReference type="HAMAP" id="MF_00072">
    <property type="entry name" value="Rel_fac_3"/>
    <property type="match status" value="1"/>
</dbReference>
<evidence type="ECO:0000313" key="11">
    <source>
        <dbReference type="Proteomes" id="UP000316887"/>
    </source>
</evidence>
<dbReference type="PROSITE" id="PS51722">
    <property type="entry name" value="G_TR_2"/>
    <property type="match status" value="1"/>
</dbReference>
<evidence type="ECO:0000256" key="6">
    <source>
        <dbReference type="ARBA" id="ARBA00023134"/>
    </source>
</evidence>